<dbReference type="AlphaFoldDB" id="A0A1B6IKT5"/>
<accession>A0A1B6IKT5</accession>
<feature type="region of interest" description="Disordered" evidence="1">
    <location>
        <begin position="46"/>
        <end position="83"/>
    </location>
</feature>
<feature type="region of interest" description="Disordered" evidence="1">
    <location>
        <begin position="146"/>
        <end position="166"/>
    </location>
</feature>
<evidence type="ECO:0000313" key="2">
    <source>
        <dbReference type="EMBL" id="JAS87528.1"/>
    </source>
</evidence>
<reference evidence="2" key="1">
    <citation type="submission" date="2015-11" db="EMBL/GenBank/DDBJ databases">
        <title>De novo transcriptome assembly of four potential Pierce s Disease insect vectors from Arizona vineyards.</title>
        <authorList>
            <person name="Tassone E.E."/>
        </authorList>
    </citation>
    <scope>NUCLEOTIDE SEQUENCE</scope>
</reference>
<evidence type="ECO:0000256" key="1">
    <source>
        <dbReference type="SAM" id="MobiDB-lite"/>
    </source>
</evidence>
<feature type="compositionally biased region" description="Acidic residues" evidence="1">
    <location>
        <begin position="46"/>
        <end position="66"/>
    </location>
</feature>
<sequence length="208" mass="22493">DAALSLPRQAPLASISSCQVSSAPSPALASDCHSVGSDSVFLDEECMDTEDEAEEFSTDSDVDDYGDEKRQFDPRKLGSYSPSSVPFAEHLQMSNYPKTMAGRFHGAQPIRRYSSPSHRSGENCGNPPACSTSCDTFADNNIANRPPLPLPSDAEVSGGGVTPRVDECRPRPVASLSCDHLVRALSRHETSSVRDLVEHCSWSQETLF</sequence>
<feature type="compositionally biased region" description="Basic and acidic residues" evidence="1">
    <location>
        <begin position="67"/>
        <end position="76"/>
    </location>
</feature>
<dbReference type="EMBL" id="GECU01020178">
    <property type="protein sequence ID" value="JAS87528.1"/>
    <property type="molecule type" value="Transcribed_RNA"/>
</dbReference>
<name>A0A1B6IKT5_9HEMI</name>
<gene>
    <name evidence="2" type="ORF">g.4888</name>
</gene>
<proteinExistence type="predicted"/>
<feature type="non-terminal residue" evidence="2">
    <location>
        <position position="1"/>
    </location>
</feature>
<protein>
    <submittedName>
        <fullName evidence="2">Uncharacterized protein</fullName>
    </submittedName>
</protein>
<organism evidence="2">
    <name type="scientific">Homalodisca liturata</name>
    <dbReference type="NCBI Taxonomy" id="320908"/>
    <lineage>
        <taxon>Eukaryota</taxon>
        <taxon>Metazoa</taxon>
        <taxon>Ecdysozoa</taxon>
        <taxon>Arthropoda</taxon>
        <taxon>Hexapoda</taxon>
        <taxon>Insecta</taxon>
        <taxon>Pterygota</taxon>
        <taxon>Neoptera</taxon>
        <taxon>Paraneoptera</taxon>
        <taxon>Hemiptera</taxon>
        <taxon>Auchenorrhyncha</taxon>
        <taxon>Membracoidea</taxon>
        <taxon>Cicadellidae</taxon>
        <taxon>Cicadellinae</taxon>
        <taxon>Proconiini</taxon>
        <taxon>Homalodisca</taxon>
    </lineage>
</organism>